<dbReference type="Pfam" id="PF13408">
    <property type="entry name" value="Zn_ribbon_recom"/>
    <property type="match status" value="1"/>
</dbReference>
<dbReference type="CDD" id="cd03768">
    <property type="entry name" value="SR_ResInv"/>
    <property type="match status" value="1"/>
</dbReference>
<dbReference type="Gene3D" id="3.40.50.1390">
    <property type="entry name" value="Resolvase, N-terminal catalytic domain"/>
    <property type="match status" value="1"/>
</dbReference>
<evidence type="ECO:0000259" key="3">
    <source>
        <dbReference type="PROSITE" id="PS51737"/>
    </source>
</evidence>
<evidence type="ECO:0000313" key="5">
    <source>
        <dbReference type="Proteomes" id="UP000579281"/>
    </source>
</evidence>
<dbReference type="RefSeq" id="WP_184311112.1">
    <property type="nucleotide sequence ID" value="NZ_JACHEN010000016.1"/>
</dbReference>
<gene>
    <name evidence="4" type="ORF">HNQ80_002685</name>
</gene>
<dbReference type="PROSITE" id="PS51736">
    <property type="entry name" value="RECOMBINASES_3"/>
    <property type="match status" value="1"/>
</dbReference>
<sequence>MKIAIYSRKSKFTGSGESTQNQIELCKEYANKHFNVEEFMVFEDEGFSGGNIDRPQYQKMMREARKGKFNILMCYRLDRISRNIADFADTIELLQENDIAFISLREQFDTSTPMGRAMMYIASVFAQLERETIAERIRDNMMQLARTGRWLGGNTPTGFESEPITYFDDNLKEKTMFRLSPIEEELLLVKELFDKYIEFQSLSQLEKYCLKNNLQTKKNGDFHKFSLRFILANPVYVIADEYIYDYFVANGVQVANTKDEFDGSSGIMVYNKNSVKKGRSVKPKDMTEWICAIGMHKGIVPGKDWIFVQETLKNNKDKAPRQGTSTFAMLSGLIRCGQCGAFIKIKYGQKRLNSNERHFYYVCSAKDLSGGSRCKCPNLHGERTDHLIIENLKMLVSGDIIKKIELNKTKLLDRSEKNKQIQSRMNANKQAIENLVKQVAQNQNSTIAKYLITEMEKIEKENNELEAKLDIADDRMELLNIDLFYESVARFIGEIDHVPYSQKRNLIKAIVDKIIWDGEKVDIKLMLT</sequence>
<dbReference type="EMBL" id="JACHEN010000016">
    <property type="protein sequence ID" value="MBB6216581.1"/>
    <property type="molecule type" value="Genomic_DNA"/>
</dbReference>
<evidence type="ECO:0000313" key="4">
    <source>
        <dbReference type="EMBL" id="MBB6216581.1"/>
    </source>
</evidence>
<dbReference type="PROSITE" id="PS51737">
    <property type="entry name" value="RECOMBINASE_DNA_BIND"/>
    <property type="match status" value="1"/>
</dbReference>
<dbReference type="InterPro" id="IPR036162">
    <property type="entry name" value="Resolvase-like_N_sf"/>
</dbReference>
<feature type="coiled-coil region" evidence="1">
    <location>
        <begin position="418"/>
        <end position="482"/>
    </location>
</feature>
<reference evidence="4 5" key="1">
    <citation type="submission" date="2020-08" db="EMBL/GenBank/DDBJ databases">
        <title>Genomic Encyclopedia of Type Strains, Phase IV (KMG-IV): sequencing the most valuable type-strain genomes for metagenomic binning, comparative biology and taxonomic classification.</title>
        <authorList>
            <person name="Goeker M."/>
        </authorList>
    </citation>
    <scope>NUCLEOTIDE SEQUENCE [LARGE SCALE GENOMIC DNA]</scope>
    <source>
        <strain evidence="4 5">DSM 103526</strain>
    </source>
</reference>
<dbReference type="InterPro" id="IPR011109">
    <property type="entry name" value="DNA_bind_recombinase_dom"/>
</dbReference>
<dbReference type="SUPFAM" id="SSF53041">
    <property type="entry name" value="Resolvase-like"/>
    <property type="match status" value="1"/>
</dbReference>
<dbReference type="SMART" id="SM00857">
    <property type="entry name" value="Resolvase"/>
    <property type="match status" value="1"/>
</dbReference>
<dbReference type="PANTHER" id="PTHR30461:SF23">
    <property type="entry name" value="DNA RECOMBINASE-RELATED"/>
    <property type="match status" value="1"/>
</dbReference>
<feature type="domain" description="Recombinase" evidence="3">
    <location>
        <begin position="156"/>
        <end position="318"/>
    </location>
</feature>
<evidence type="ECO:0000259" key="2">
    <source>
        <dbReference type="PROSITE" id="PS51736"/>
    </source>
</evidence>
<dbReference type="InterPro" id="IPR025827">
    <property type="entry name" value="Zn_ribbon_recom_dom"/>
</dbReference>
<keyword evidence="5" id="KW-1185">Reference proteome</keyword>
<evidence type="ECO:0000256" key="1">
    <source>
        <dbReference type="SAM" id="Coils"/>
    </source>
</evidence>
<dbReference type="InterPro" id="IPR038109">
    <property type="entry name" value="DNA_bind_recomb_sf"/>
</dbReference>
<dbReference type="GO" id="GO:0000150">
    <property type="term" value="F:DNA strand exchange activity"/>
    <property type="evidence" value="ECO:0007669"/>
    <property type="project" value="InterPro"/>
</dbReference>
<feature type="domain" description="Resolvase/invertase-type recombinase catalytic" evidence="2">
    <location>
        <begin position="2"/>
        <end position="148"/>
    </location>
</feature>
<dbReference type="AlphaFoldDB" id="A0A841KT46"/>
<protein>
    <submittedName>
        <fullName evidence="4">Site-specific DNA recombinase</fullName>
    </submittedName>
</protein>
<dbReference type="Pfam" id="PF00239">
    <property type="entry name" value="Resolvase"/>
    <property type="match status" value="1"/>
</dbReference>
<dbReference type="InterPro" id="IPR006119">
    <property type="entry name" value="Resolv_N"/>
</dbReference>
<dbReference type="InterPro" id="IPR050639">
    <property type="entry name" value="SSR_resolvase"/>
</dbReference>
<proteinExistence type="predicted"/>
<dbReference type="Proteomes" id="UP000579281">
    <property type="component" value="Unassembled WGS sequence"/>
</dbReference>
<dbReference type="Pfam" id="PF07508">
    <property type="entry name" value="Recombinase"/>
    <property type="match status" value="1"/>
</dbReference>
<organism evidence="4 5">
    <name type="scientific">Anaerosolibacter carboniphilus</name>
    <dbReference type="NCBI Taxonomy" id="1417629"/>
    <lineage>
        <taxon>Bacteria</taxon>
        <taxon>Bacillati</taxon>
        <taxon>Bacillota</taxon>
        <taxon>Clostridia</taxon>
        <taxon>Peptostreptococcales</taxon>
        <taxon>Thermotaleaceae</taxon>
        <taxon>Anaerosolibacter</taxon>
    </lineage>
</organism>
<dbReference type="Gene3D" id="3.90.1750.20">
    <property type="entry name" value="Putative Large Serine Recombinase, Chain B, Domain 2"/>
    <property type="match status" value="1"/>
</dbReference>
<name>A0A841KT46_9FIRM</name>
<keyword evidence="1" id="KW-0175">Coiled coil</keyword>
<dbReference type="PANTHER" id="PTHR30461">
    <property type="entry name" value="DNA-INVERTASE FROM LAMBDOID PROPHAGE"/>
    <property type="match status" value="1"/>
</dbReference>
<accession>A0A841KT46</accession>
<comment type="caution">
    <text evidence="4">The sequence shown here is derived from an EMBL/GenBank/DDBJ whole genome shotgun (WGS) entry which is preliminary data.</text>
</comment>
<dbReference type="GO" id="GO:0003677">
    <property type="term" value="F:DNA binding"/>
    <property type="evidence" value="ECO:0007669"/>
    <property type="project" value="InterPro"/>
</dbReference>